<dbReference type="EMBL" id="JPOS01000079">
    <property type="protein sequence ID" value="KGE86336.1"/>
    <property type="molecule type" value="Genomic_DNA"/>
</dbReference>
<keyword evidence="2" id="KW-1185">Reference proteome</keyword>
<protein>
    <submittedName>
        <fullName evidence="1">Uncharacterized protein</fullName>
    </submittedName>
</protein>
<proteinExistence type="predicted"/>
<organism evidence="1 2">
    <name type="scientific">Phaeodactylibacter xiamenensis</name>
    <dbReference type="NCBI Taxonomy" id="1524460"/>
    <lineage>
        <taxon>Bacteria</taxon>
        <taxon>Pseudomonadati</taxon>
        <taxon>Bacteroidota</taxon>
        <taxon>Saprospiria</taxon>
        <taxon>Saprospirales</taxon>
        <taxon>Haliscomenobacteraceae</taxon>
        <taxon>Phaeodactylibacter</taxon>
    </lineage>
</organism>
<reference evidence="1 2" key="1">
    <citation type="journal article" date="2014" name="Int. J. Syst. Evol. Microbiol.">
        <title>Phaeodactylibacter xiamenensis gen. nov., sp. nov., a member of the family Saprospiraceae isolated from the marine alga Phaeodactylum tricornutum.</title>
        <authorList>
            <person name="Chen Z.Jr."/>
            <person name="Lei X."/>
            <person name="Lai Q."/>
            <person name="Li Y."/>
            <person name="Zhang B."/>
            <person name="Zhang J."/>
            <person name="Zhang H."/>
            <person name="Yang L."/>
            <person name="Zheng W."/>
            <person name="Tian Y."/>
            <person name="Yu Z."/>
            <person name="Xu H.Jr."/>
            <person name="Zheng T."/>
        </authorList>
    </citation>
    <scope>NUCLEOTIDE SEQUENCE [LARGE SCALE GENOMIC DNA]</scope>
    <source>
        <strain evidence="1 2">KD52</strain>
    </source>
</reference>
<comment type="caution">
    <text evidence="1">The sequence shown here is derived from an EMBL/GenBank/DDBJ whole genome shotgun (WGS) entry which is preliminary data.</text>
</comment>
<dbReference type="RefSeq" id="WP_044225027.1">
    <property type="nucleotide sequence ID" value="NZ_JBKAGJ010000010.1"/>
</dbReference>
<accession>A0A098S2T2</accession>
<gene>
    <name evidence="1" type="ORF">IX84_21270</name>
</gene>
<dbReference type="AlphaFoldDB" id="A0A098S2T2"/>
<sequence length="76" mass="8632">MDASNQTQLLLCALRHFGIAVEQRKEQEFLLPGEVQITIEPDGAFYLHRNGQALGRFSDVVRLCTTLQEKAMLENQ</sequence>
<evidence type="ECO:0000313" key="1">
    <source>
        <dbReference type="EMBL" id="KGE86336.1"/>
    </source>
</evidence>
<dbReference type="Proteomes" id="UP000029736">
    <property type="component" value="Unassembled WGS sequence"/>
</dbReference>
<name>A0A098S2T2_9BACT</name>
<evidence type="ECO:0000313" key="2">
    <source>
        <dbReference type="Proteomes" id="UP000029736"/>
    </source>
</evidence>
<dbReference type="OrthoDB" id="9924046at2"/>